<keyword evidence="3" id="KW-0804">Transcription</keyword>
<organism evidence="5 6">
    <name type="scientific">Candidatus Pristimantibacillus lignocellulolyticus</name>
    <dbReference type="NCBI Taxonomy" id="2994561"/>
    <lineage>
        <taxon>Bacteria</taxon>
        <taxon>Bacillati</taxon>
        <taxon>Bacillota</taxon>
        <taxon>Bacilli</taxon>
        <taxon>Bacillales</taxon>
        <taxon>Paenibacillaceae</taxon>
        <taxon>Candidatus Pristimantibacillus</taxon>
    </lineage>
</organism>
<dbReference type="Pfam" id="PF12833">
    <property type="entry name" value="HTH_18"/>
    <property type="match status" value="1"/>
</dbReference>
<dbReference type="SUPFAM" id="SSF51215">
    <property type="entry name" value="Regulatory protein AraC"/>
    <property type="match status" value="1"/>
</dbReference>
<proteinExistence type="predicted"/>
<dbReference type="InterPro" id="IPR009057">
    <property type="entry name" value="Homeodomain-like_sf"/>
</dbReference>
<dbReference type="InterPro" id="IPR037923">
    <property type="entry name" value="HTH-like"/>
</dbReference>
<keyword evidence="1" id="KW-0805">Transcription regulation</keyword>
<dbReference type="InterPro" id="IPR018062">
    <property type="entry name" value="HTH_AraC-typ_CS"/>
</dbReference>
<dbReference type="InterPro" id="IPR020449">
    <property type="entry name" value="Tscrpt_reg_AraC-type_HTH"/>
</dbReference>
<evidence type="ECO:0000256" key="1">
    <source>
        <dbReference type="ARBA" id="ARBA00023015"/>
    </source>
</evidence>
<dbReference type="AlphaFoldDB" id="A0A9J6ZGC5"/>
<evidence type="ECO:0000256" key="2">
    <source>
        <dbReference type="ARBA" id="ARBA00023125"/>
    </source>
</evidence>
<accession>A0A9J6ZGC5</accession>
<dbReference type="Gene3D" id="2.60.120.280">
    <property type="entry name" value="Regulatory protein AraC"/>
    <property type="match status" value="1"/>
</dbReference>
<dbReference type="InterPro" id="IPR018060">
    <property type="entry name" value="HTH_AraC"/>
</dbReference>
<dbReference type="PROSITE" id="PS00041">
    <property type="entry name" value="HTH_ARAC_FAMILY_1"/>
    <property type="match status" value="1"/>
</dbReference>
<dbReference type="Proteomes" id="UP001056756">
    <property type="component" value="Chromosome"/>
</dbReference>
<dbReference type="EMBL" id="CP097899">
    <property type="protein sequence ID" value="URN95206.1"/>
    <property type="molecule type" value="Genomic_DNA"/>
</dbReference>
<dbReference type="Pfam" id="PF02311">
    <property type="entry name" value="AraC_binding"/>
    <property type="match status" value="1"/>
</dbReference>
<dbReference type="KEGG" id="plig:NAG76_02800"/>
<dbReference type="PANTHER" id="PTHR43280:SF2">
    <property type="entry name" value="HTH-TYPE TRANSCRIPTIONAL REGULATOR EXSA"/>
    <property type="match status" value="1"/>
</dbReference>
<evidence type="ECO:0000313" key="5">
    <source>
        <dbReference type="EMBL" id="URN95206.1"/>
    </source>
</evidence>
<gene>
    <name evidence="5" type="ORF">NAG76_02800</name>
</gene>
<sequence length="281" mass="33154">MFDTMKEEYQEWLNINYFTPSTMEKSSSIWPIRLGANLAKPHYHIGPRITPYYYLLCIIDGEGHFFQNGQQFHLQKNDIFCLFPQVTHEYYTDPLKPLTKVFLAFDGKYALSMLERIGLSPQHPHRTNRMTNSTQLAFQKMYEQQHSDLARMSLMYTIFNELVYSDQPSRRNNSGSSWLEKGREYLDIHYADMISIESVAHHVGIERTHFTKKFQKEYGQSPMNYLQTLRMKEAELLLTQTDYTMSEIANSVGFNDLPTFSKAFKKRMGQSPAQFRQQFKR</sequence>
<evidence type="ECO:0000259" key="4">
    <source>
        <dbReference type="PROSITE" id="PS01124"/>
    </source>
</evidence>
<evidence type="ECO:0000256" key="3">
    <source>
        <dbReference type="ARBA" id="ARBA00023163"/>
    </source>
</evidence>
<dbReference type="GO" id="GO:0003700">
    <property type="term" value="F:DNA-binding transcription factor activity"/>
    <property type="evidence" value="ECO:0007669"/>
    <property type="project" value="InterPro"/>
</dbReference>
<dbReference type="PROSITE" id="PS01124">
    <property type="entry name" value="HTH_ARAC_FAMILY_2"/>
    <property type="match status" value="1"/>
</dbReference>
<feature type="domain" description="HTH araC/xylS-type" evidence="4">
    <location>
        <begin position="180"/>
        <end position="278"/>
    </location>
</feature>
<dbReference type="SUPFAM" id="SSF46689">
    <property type="entry name" value="Homeodomain-like"/>
    <property type="match status" value="2"/>
</dbReference>
<name>A0A9J6ZGC5_9BACL</name>
<dbReference type="PANTHER" id="PTHR43280">
    <property type="entry name" value="ARAC-FAMILY TRANSCRIPTIONAL REGULATOR"/>
    <property type="match status" value="1"/>
</dbReference>
<dbReference type="GO" id="GO:0043565">
    <property type="term" value="F:sequence-specific DNA binding"/>
    <property type="evidence" value="ECO:0007669"/>
    <property type="project" value="InterPro"/>
</dbReference>
<protein>
    <submittedName>
        <fullName evidence="5">AraC family transcriptional regulator</fullName>
    </submittedName>
</protein>
<dbReference type="SMART" id="SM00342">
    <property type="entry name" value="HTH_ARAC"/>
    <property type="match status" value="1"/>
</dbReference>
<dbReference type="PRINTS" id="PR00032">
    <property type="entry name" value="HTHARAC"/>
</dbReference>
<reference evidence="5" key="1">
    <citation type="submission" date="2022-05" db="EMBL/GenBank/DDBJ databases">
        <title>Novel bacterial taxa in a minimal lignocellulolytic consortium and its capacity to transform plastics disclosed by genome-resolved metagenomics.</title>
        <authorList>
            <person name="Rodriguez C.A.D."/>
            <person name="Diaz-Garcia L."/>
            <person name="Herrera K."/>
            <person name="Tarazona N.A."/>
            <person name="Sproer C."/>
            <person name="Overmann J."/>
            <person name="Jimenez D.J."/>
        </authorList>
    </citation>
    <scope>NUCLEOTIDE SEQUENCE</scope>
    <source>
        <strain evidence="5">MAG5</strain>
    </source>
</reference>
<dbReference type="InterPro" id="IPR003313">
    <property type="entry name" value="AraC-bd"/>
</dbReference>
<evidence type="ECO:0000313" key="6">
    <source>
        <dbReference type="Proteomes" id="UP001056756"/>
    </source>
</evidence>
<keyword evidence="2" id="KW-0238">DNA-binding</keyword>
<dbReference type="Gene3D" id="1.10.10.60">
    <property type="entry name" value="Homeodomain-like"/>
    <property type="match status" value="2"/>
</dbReference>